<keyword evidence="2" id="KW-0067">ATP-binding</keyword>
<feature type="binding site" evidence="2">
    <location>
        <begin position="331"/>
        <end position="338"/>
    </location>
    <ligand>
        <name>ATP</name>
        <dbReference type="ChEBI" id="CHEBI:30616"/>
    </ligand>
</feature>
<feature type="domain" description="Fido" evidence="4">
    <location>
        <begin position="241"/>
        <end position="390"/>
    </location>
</feature>
<dbReference type="InterPro" id="IPR036597">
    <property type="entry name" value="Fido-like_dom_sf"/>
</dbReference>
<reference evidence="5 6" key="1">
    <citation type="submission" date="2007-05" db="EMBL/GenBank/DDBJ databases">
        <title>Complete sequence of Geobacter uraniireducens Rf4.</title>
        <authorList>
            <consortium name="US DOE Joint Genome Institute"/>
            <person name="Copeland A."/>
            <person name="Lucas S."/>
            <person name="Lapidus A."/>
            <person name="Barry K."/>
            <person name="Detter J.C."/>
            <person name="Glavina del Rio T."/>
            <person name="Hammon N."/>
            <person name="Israni S."/>
            <person name="Dalin E."/>
            <person name="Tice H."/>
            <person name="Pitluck S."/>
            <person name="Chertkov O."/>
            <person name="Brettin T."/>
            <person name="Bruce D."/>
            <person name="Han C."/>
            <person name="Schmutz J."/>
            <person name="Larimer F."/>
            <person name="Land M."/>
            <person name="Hauser L."/>
            <person name="Kyrpides N."/>
            <person name="Mikhailova N."/>
            <person name="Shelobolina E."/>
            <person name="Aklujkar M."/>
            <person name="Lovley D."/>
            <person name="Richardson P."/>
        </authorList>
    </citation>
    <scope>NUCLEOTIDE SEQUENCE [LARGE SCALE GENOMIC DNA]</scope>
    <source>
        <strain evidence="5 6">Rf4</strain>
    </source>
</reference>
<dbReference type="Proteomes" id="UP000006695">
    <property type="component" value="Chromosome"/>
</dbReference>
<dbReference type="SUPFAM" id="SSF140931">
    <property type="entry name" value="Fic-like"/>
    <property type="match status" value="1"/>
</dbReference>
<keyword evidence="3" id="KW-0472">Membrane</keyword>
<keyword evidence="6" id="KW-1185">Reference proteome</keyword>
<evidence type="ECO:0000256" key="1">
    <source>
        <dbReference type="PIRSR" id="PIRSR640198-1"/>
    </source>
</evidence>
<dbReference type="STRING" id="351605.Gura_0597"/>
<dbReference type="GO" id="GO:0005524">
    <property type="term" value="F:ATP binding"/>
    <property type="evidence" value="ECO:0007669"/>
    <property type="project" value="UniProtKB-KW"/>
</dbReference>
<dbReference type="RefSeq" id="WP_011937534.1">
    <property type="nucleotide sequence ID" value="NC_009483.1"/>
</dbReference>
<keyword evidence="2" id="KW-0547">Nucleotide-binding</keyword>
<dbReference type="AlphaFoldDB" id="A5GC87"/>
<keyword evidence="3" id="KW-0812">Transmembrane</keyword>
<dbReference type="HOGENOM" id="CLU_042149_0_0_7"/>
<proteinExistence type="predicted"/>
<evidence type="ECO:0000256" key="3">
    <source>
        <dbReference type="SAM" id="Phobius"/>
    </source>
</evidence>
<dbReference type="InterPro" id="IPR040198">
    <property type="entry name" value="Fido_containing"/>
</dbReference>
<evidence type="ECO:0000313" key="6">
    <source>
        <dbReference type="Proteomes" id="UP000006695"/>
    </source>
</evidence>
<feature type="active site" evidence="1">
    <location>
        <position position="327"/>
    </location>
</feature>
<organism evidence="5 6">
    <name type="scientific">Geotalea uraniireducens (strain Rf4)</name>
    <name type="common">Geobacter uraniireducens</name>
    <dbReference type="NCBI Taxonomy" id="351605"/>
    <lineage>
        <taxon>Bacteria</taxon>
        <taxon>Pseudomonadati</taxon>
        <taxon>Thermodesulfobacteriota</taxon>
        <taxon>Desulfuromonadia</taxon>
        <taxon>Geobacterales</taxon>
        <taxon>Geobacteraceae</taxon>
        <taxon>Geotalea</taxon>
    </lineage>
</organism>
<dbReference type="KEGG" id="gur:Gura_0597"/>
<name>A5GC87_GEOUR</name>
<keyword evidence="3" id="KW-1133">Transmembrane helix</keyword>
<dbReference type="PROSITE" id="PS51459">
    <property type="entry name" value="FIDO"/>
    <property type="match status" value="1"/>
</dbReference>
<dbReference type="PANTHER" id="PTHR13504:SF38">
    <property type="entry name" value="FIDO DOMAIN-CONTAINING PROTEIN"/>
    <property type="match status" value="1"/>
</dbReference>
<evidence type="ECO:0000256" key="2">
    <source>
        <dbReference type="PIRSR" id="PIRSR640198-2"/>
    </source>
</evidence>
<feature type="transmembrane region" description="Helical" evidence="3">
    <location>
        <begin position="309"/>
        <end position="329"/>
    </location>
</feature>
<evidence type="ECO:0000313" key="5">
    <source>
        <dbReference type="EMBL" id="ABQ24809.1"/>
    </source>
</evidence>
<dbReference type="InterPro" id="IPR003812">
    <property type="entry name" value="Fido"/>
</dbReference>
<sequence>MHKIPYNQKPVGYGELIRRLSLNILPHYVTSFVTDGKGRRHTVIDRHIRKEVYPLPYYPGESLGDHLTFALKYEGVNLEILAAVFQTVSPHEIEAIVRETPTGKYARQIWFLYEFLTGKELDLEPVKVANYIDILDEDQYVTARKEPVPRQRINNNLLGERRFCPMVRRTDELKRYQEIDFHARTKEVVGRYPKEILQRAVTYLFTKETKSSFEIERATPDQKRAARFVELLRHAEEMDFFTKESLIELQKAVVDARFANDDFRKNQNYIGESLGFGRENVHFVTPRPDDLPDLMDGMFVCHEKMMISGVHPVIAATIVAFGFVFMHPFEDGNGRIHRFLIHNILAKRGFTPQGMIFPVSATLVQNMINYDQALELFSKPLLPLIDYDMDESGQMRVKNDTAIHYRYIDMTAIAERMFGFIEKTVEKELVSELDLLVNYERAKSTMREVVDMPDRMIDLFIRICRENGGRISLNKRKSLFDKLTDEEVAALEECVSQAFGLNSNGSSADRNN</sequence>
<gene>
    <name evidence="5" type="ordered locus">Gura_0597</name>
</gene>
<protein>
    <submittedName>
        <fullName evidence="5">Filamentation induced by cAMP protein Fic</fullName>
    </submittedName>
</protein>
<evidence type="ECO:0000259" key="4">
    <source>
        <dbReference type="PROSITE" id="PS51459"/>
    </source>
</evidence>
<dbReference type="OrthoDB" id="9813719at2"/>
<dbReference type="Pfam" id="PF02661">
    <property type="entry name" value="Fic"/>
    <property type="match status" value="1"/>
</dbReference>
<dbReference type="Gene3D" id="1.10.3290.10">
    <property type="entry name" value="Fido-like domain"/>
    <property type="match status" value="1"/>
</dbReference>
<dbReference type="EMBL" id="CP000698">
    <property type="protein sequence ID" value="ABQ24809.1"/>
    <property type="molecule type" value="Genomic_DNA"/>
</dbReference>
<accession>A5GC87</accession>
<dbReference type="PANTHER" id="PTHR13504">
    <property type="entry name" value="FIDO DOMAIN-CONTAINING PROTEIN DDB_G0283145"/>
    <property type="match status" value="1"/>
</dbReference>